<keyword evidence="3" id="KW-1185">Reference proteome</keyword>
<dbReference type="Proteomes" id="UP000030686">
    <property type="component" value="Unassembled WGS sequence"/>
</dbReference>
<sequence>MPRGPFAGFYWPKVWAGHLAVSGRLIPALVGSMVEEQVPEECQKSARKVPRATYESRFTEGFFFRGKDNTKAPGMHFALPGTGLIGYKRPGVAAAKAQTHLISKHPTASQSLWSVTAFELAAWESTLLVISP</sequence>
<dbReference type="OrthoDB" id="4371331at2759"/>
<name>W6QQY8_PENRF</name>
<evidence type="ECO:0008006" key="4">
    <source>
        <dbReference type="Google" id="ProtNLM"/>
    </source>
</evidence>
<reference evidence="2" key="1">
    <citation type="journal article" date="2014" name="Nat. Commun.">
        <title>Multiple recent horizontal transfers of a large genomic region in cheese making fungi.</title>
        <authorList>
            <person name="Cheeseman K."/>
            <person name="Ropars J."/>
            <person name="Renault P."/>
            <person name="Dupont J."/>
            <person name="Gouzy J."/>
            <person name="Branca A."/>
            <person name="Abraham A.L."/>
            <person name="Ceppi M."/>
            <person name="Conseiller E."/>
            <person name="Debuchy R."/>
            <person name="Malagnac F."/>
            <person name="Goarin A."/>
            <person name="Silar P."/>
            <person name="Lacoste S."/>
            <person name="Sallet E."/>
            <person name="Bensimon A."/>
            <person name="Giraud T."/>
            <person name="Brygoo Y."/>
        </authorList>
    </citation>
    <scope>NUCLEOTIDE SEQUENCE [LARGE SCALE GENOMIC DNA]</scope>
    <source>
        <strain evidence="2">FM164</strain>
    </source>
</reference>
<evidence type="ECO:0000313" key="3">
    <source>
        <dbReference type="Proteomes" id="UP000030686"/>
    </source>
</evidence>
<gene>
    <name evidence="2" type="ORF">PROQFM164_S05g000322</name>
</gene>
<accession>W6QQY8</accession>
<evidence type="ECO:0000313" key="2">
    <source>
        <dbReference type="EMBL" id="CDM36489.1"/>
    </source>
</evidence>
<feature type="signal peptide" evidence="1">
    <location>
        <begin position="1"/>
        <end position="16"/>
    </location>
</feature>
<organism evidence="2 3">
    <name type="scientific">Penicillium roqueforti (strain FM164)</name>
    <dbReference type="NCBI Taxonomy" id="1365484"/>
    <lineage>
        <taxon>Eukaryota</taxon>
        <taxon>Fungi</taxon>
        <taxon>Dikarya</taxon>
        <taxon>Ascomycota</taxon>
        <taxon>Pezizomycotina</taxon>
        <taxon>Eurotiomycetes</taxon>
        <taxon>Eurotiomycetidae</taxon>
        <taxon>Eurotiales</taxon>
        <taxon>Aspergillaceae</taxon>
        <taxon>Penicillium</taxon>
    </lineage>
</organism>
<proteinExistence type="predicted"/>
<dbReference type="EMBL" id="HG792019">
    <property type="protein sequence ID" value="CDM36489.1"/>
    <property type="molecule type" value="Genomic_DNA"/>
</dbReference>
<protein>
    <recommendedName>
        <fullName evidence="4">Transposable element</fullName>
    </recommendedName>
</protein>
<evidence type="ECO:0000256" key="1">
    <source>
        <dbReference type="SAM" id="SignalP"/>
    </source>
</evidence>
<feature type="chain" id="PRO_5004882285" description="Transposable element" evidence="1">
    <location>
        <begin position="17"/>
        <end position="132"/>
    </location>
</feature>
<keyword evidence="1" id="KW-0732">Signal</keyword>
<dbReference type="AlphaFoldDB" id="W6QQY8"/>